<evidence type="ECO:0000313" key="1">
    <source>
        <dbReference type="EMBL" id="BBD80159.1"/>
    </source>
</evidence>
<dbReference type="EMBL" id="AP018560">
    <property type="protein sequence ID" value="BBD80159.1"/>
    <property type="molecule type" value="Genomic_DNA"/>
</dbReference>
<keyword evidence="2" id="KW-1185">Reference proteome</keyword>
<dbReference type="AlphaFoldDB" id="A0A2Z6E6N6"/>
<dbReference type="Proteomes" id="UP000270530">
    <property type="component" value="Chromosome"/>
</dbReference>
<protein>
    <submittedName>
        <fullName evidence="1">Uncharacterized protein</fullName>
    </submittedName>
</protein>
<accession>A0A2Z6E6N6</accession>
<gene>
    <name evidence="1" type="ORF">ALSL_1502</name>
</gene>
<name>A0A2Z6E6N6_9GAMM</name>
<organism evidence="1 2">
    <name type="scientific">Aerosticca soli</name>
    <dbReference type="NCBI Taxonomy" id="2010829"/>
    <lineage>
        <taxon>Bacteria</taxon>
        <taxon>Pseudomonadati</taxon>
        <taxon>Pseudomonadota</taxon>
        <taxon>Gammaproteobacteria</taxon>
        <taxon>Lysobacterales</taxon>
        <taxon>Rhodanobacteraceae</taxon>
        <taxon>Aerosticca</taxon>
    </lineage>
</organism>
<dbReference type="KEGG" id="rbd:ALSL_1502"/>
<reference evidence="2" key="2">
    <citation type="submission" date="2018-06" db="EMBL/GenBank/DDBJ databases">
        <title>Genome sequence of Rhodanobacteraceae bacterium strain Dysh456.</title>
        <authorList>
            <person name="Fukui M."/>
        </authorList>
    </citation>
    <scope>NUCLEOTIDE SEQUENCE [LARGE SCALE GENOMIC DNA]</scope>
    <source>
        <strain evidence="2">Dysh456</strain>
    </source>
</reference>
<sequence>MVARQVLDYQNRFLTCNAGCHAPSVRAIRCCACSPWRSPSCLA</sequence>
<evidence type="ECO:0000313" key="2">
    <source>
        <dbReference type="Proteomes" id="UP000270530"/>
    </source>
</evidence>
<reference evidence="2" key="1">
    <citation type="submission" date="2018-04" db="EMBL/GenBank/DDBJ databases">
        <authorList>
            <person name="Watanabe M."/>
            <person name="Kojima H."/>
        </authorList>
    </citation>
    <scope>NUCLEOTIDE SEQUENCE [LARGE SCALE GENOMIC DNA]</scope>
    <source>
        <strain evidence="2">Dysh456</strain>
    </source>
</reference>
<proteinExistence type="predicted"/>